<protein>
    <submittedName>
        <fullName evidence="1">Nitroreductase</fullName>
    </submittedName>
</protein>
<dbReference type="GO" id="GO:0016491">
    <property type="term" value="F:oxidoreductase activity"/>
    <property type="evidence" value="ECO:0007669"/>
    <property type="project" value="InterPro"/>
</dbReference>
<name>A0A1V8M1Z7_9GAMM</name>
<gene>
    <name evidence="1" type="ORF">AU255_15100</name>
</gene>
<dbReference type="Gene3D" id="3.40.109.10">
    <property type="entry name" value="NADH Oxidase"/>
    <property type="match status" value="2"/>
</dbReference>
<proteinExistence type="predicted"/>
<dbReference type="OrthoDB" id="9801593at2"/>
<dbReference type="STRING" id="1420851.AU255_15100"/>
<dbReference type="Proteomes" id="UP000191980">
    <property type="component" value="Unassembled WGS sequence"/>
</dbReference>
<sequence>MNTVTAYHQRTKHSLKKGYAKGPETLDWDDQPDPFRRFEGCPVYALPKPGRELATTWAELDQQSHIPSESLNLDNIGLLLELAFGLSAWKEFGPNRWALRCNPSSGNLHPTEVYVINGVTDLLPQGVYHYVSHDHHLEQRCTFANAKVPHSLLIGLSSIHWREAWKYGERAFRYCQLDIGHALAALSYAASVLGWRVELLSDYSDADISALLGLNHQDDFVAREGETADLLCRIHYNDSAMDTELEREALINSLQSSSWLGKAQSLKAYHMFHWPVIDAVSQTAQKVTHQTSHSQAQLPVAVTSHCTLPASQLIRQRRSAQNFNAKSAAISQQAFFRMLAALTTHNSAPFNAWNWSPAVHLCLFVHKVEGLVPGLYCLPRSEQGLALLQAQLSPDFKWQPVEAFPSLYLLYATATNLKQTIKTLSCHQPIASDGVFSLAMLAEFKDLVAEQSWHYRRLFWECGLLGQILYLEAEAAGIRGTGIGCFFDDDVHGVLGIADGDDTLQSLYHFTVGESLEDTRIQTLPAYEHLL</sequence>
<dbReference type="PANTHER" id="PTHR42741:SF3">
    <property type="entry name" value="NITROREDUCTASE FAMILY PROTEIN"/>
    <property type="match status" value="1"/>
</dbReference>
<evidence type="ECO:0000313" key="2">
    <source>
        <dbReference type="Proteomes" id="UP000191980"/>
    </source>
</evidence>
<dbReference type="EMBL" id="LPUF01000003">
    <property type="protein sequence ID" value="OQK15552.1"/>
    <property type="molecule type" value="Genomic_DNA"/>
</dbReference>
<organism evidence="1 2">
    <name type="scientific">Methyloprofundus sedimenti</name>
    <dbReference type="NCBI Taxonomy" id="1420851"/>
    <lineage>
        <taxon>Bacteria</taxon>
        <taxon>Pseudomonadati</taxon>
        <taxon>Pseudomonadota</taxon>
        <taxon>Gammaproteobacteria</taxon>
        <taxon>Methylococcales</taxon>
        <taxon>Methylococcaceae</taxon>
        <taxon>Methyloprofundus</taxon>
    </lineage>
</organism>
<dbReference type="InterPro" id="IPR000415">
    <property type="entry name" value="Nitroreductase-like"/>
</dbReference>
<dbReference type="RefSeq" id="WP_080523796.1">
    <property type="nucleotide sequence ID" value="NZ_LPUF01000003.1"/>
</dbReference>
<reference evidence="1 2" key="1">
    <citation type="submission" date="2015-12" db="EMBL/GenBank/DDBJ databases">
        <authorList>
            <person name="Shamseldin A."/>
            <person name="Moawad H."/>
            <person name="Abd El-Rahim W.M."/>
            <person name="Sadowsky M.J."/>
        </authorList>
    </citation>
    <scope>NUCLEOTIDE SEQUENCE [LARGE SCALE GENOMIC DNA]</scope>
    <source>
        <strain evidence="1 2">WF1</strain>
    </source>
</reference>
<keyword evidence="2" id="KW-1185">Reference proteome</keyword>
<dbReference type="AlphaFoldDB" id="A0A1V8M1Z7"/>
<accession>A0A1V8M1Z7</accession>
<dbReference type="CDD" id="cd02142">
    <property type="entry name" value="McbC_SagB-like_oxidoreductase"/>
    <property type="match status" value="1"/>
</dbReference>
<dbReference type="PANTHER" id="PTHR42741">
    <property type="entry name" value="NITROREDUCTASE FAMILY PROTEIN"/>
    <property type="match status" value="1"/>
</dbReference>
<comment type="caution">
    <text evidence="1">The sequence shown here is derived from an EMBL/GenBank/DDBJ whole genome shotgun (WGS) entry which is preliminary data.</text>
</comment>
<dbReference type="SUPFAM" id="SSF55469">
    <property type="entry name" value="FMN-dependent nitroreductase-like"/>
    <property type="match status" value="2"/>
</dbReference>
<evidence type="ECO:0000313" key="1">
    <source>
        <dbReference type="EMBL" id="OQK15552.1"/>
    </source>
</evidence>